<dbReference type="GO" id="GO:0005730">
    <property type="term" value="C:nucleolus"/>
    <property type="evidence" value="ECO:0007669"/>
    <property type="project" value="InterPro"/>
</dbReference>
<dbReference type="EMBL" id="CAJOBI010001901">
    <property type="protein sequence ID" value="CAF3904908.1"/>
    <property type="molecule type" value="Genomic_DNA"/>
</dbReference>
<feature type="region of interest" description="Disordered" evidence="2">
    <location>
        <begin position="274"/>
        <end position="293"/>
    </location>
</feature>
<gene>
    <name evidence="3" type="ORF">SMN809_LOCUS6836</name>
</gene>
<feature type="compositionally biased region" description="Basic residues" evidence="2">
    <location>
        <begin position="284"/>
        <end position="293"/>
    </location>
</feature>
<protein>
    <submittedName>
        <fullName evidence="3">Uncharacterized protein</fullName>
    </submittedName>
</protein>
<evidence type="ECO:0000256" key="2">
    <source>
        <dbReference type="SAM" id="MobiDB-lite"/>
    </source>
</evidence>
<feature type="coiled-coil region" evidence="1">
    <location>
        <begin position="80"/>
        <end position="162"/>
    </location>
</feature>
<keyword evidence="1" id="KW-0175">Coiled coil</keyword>
<comment type="caution">
    <text evidence="3">The sequence shown here is derived from an EMBL/GenBank/DDBJ whole genome shotgun (WGS) entry which is preliminary data.</text>
</comment>
<dbReference type="Proteomes" id="UP000676336">
    <property type="component" value="Unassembled WGS sequence"/>
</dbReference>
<evidence type="ECO:0000313" key="4">
    <source>
        <dbReference type="Proteomes" id="UP000676336"/>
    </source>
</evidence>
<dbReference type="PRINTS" id="PR00883">
    <property type="entry name" value="NUCLEARHMG"/>
</dbReference>
<evidence type="ECO:0000256" key="1">
    <source>
        <dbReference type="SAM" id="Coils"/>
    </source>
</evidence>
<dbReference type="InterPro" id="IPR029064">
    <property type="entry name" value="Ribosomal_eL30-like_sf"/>
</dbReference>
<proteinExistence type="predicted"/>
<accession>A0A8S2LKH5</accession>
<evidence type="ECO:0000313" key="3">
    <source>
        <dbReference type="EMBL" id="CAF3904908.1"/>
    </source>
</evidence>
<dbReference type="Gene3D" id="3.30.1330.30">
    <property type="match status" value="1"/>
</dbReference>
<organism evidence="3 4">
    <name type="scientific">Rotaria magnacalcarata</name>
    <dbReference type="NCBI Taxonomy" id="392030"/>
    <lineage>
        <taxon>Eukaryota</taxon>
        <taxon>Metazoa</taxon>
        <taxon>Spiralia</taxon>
        <taxon>Gnathifera</taxon>
        <taxon>Rotifera</taxon>
        <taxon>Eurotatoria</taxon>
        <taxon>Bdelloidea</taxon>
        <taxon>Philodinida</taxon>
        <taxon>Philodinidae</taxon>
        <taxon>Rotaria</taxon>
    </lineage>
</organism>
<sequence>MSAEGDVNPKAYPLADAKLTKDILDLVHQAQNYVRFLKFLFMATATNHLSSSSSSTYTSSKFSNLSDLLQKYYTIIESLKQNHESEVQVLNKRIKSLEFENQHLRSLQEQHPHSIFDINYVSFEASTISQLQSELEQARKQINTLQNSLDQQYSECEEVRTKYNLQRLMNENHFDQQNPNSDSDSNKVKELELKLKHITDQINQFDQCNYESEEQIRLLKQLISNNEQDQTKTIAQSLTVKQSDLVQQTNIVENLLNKQHDKILHKIEELLNQNPQQNSQTTTKNKKIKKKRL</sequence>
<feature type="compositionally biased region" description="Low complexity" evidence="2">
    <location>
        <begin position="274"/>
        <end position="283"/>
    </location>
</feature>
<reference evidence="3" key="1">
    <citation type="submission" date="2021-02" db="EMBL/GenBank/DDBJ databases">
        <authorList>
            <person name="Nowell W R."/>
        </authorList>
    </citation>
    <scope>NUCLEOTIDE SEQUENCE</scope>
</reference>
<dbReference type="GO" id="GO:0003723">
    <property type="term" value="F:RNA binding"/>
    <property type="evidence" value="ECO:0007669"/>
    <property type="project" value="InterPro"/>
</dbReference>
<name>A0A8S2LKH5_9BILA</name>
<dbReference type="InterPro" id="IPR002415">
    <property type="entry name" value="H/ACA_rnp_Nhp2-like"/>
</dbReference>
<dbReference type="AlphaFoldDB" id="A0A8S2LKH5"/>